<keyword evidence="3" id="KW-1185">Reference proteome</keyword>
<dbReference type="EMBL" id="JAODUP010000469">
    <property type="protein sequence ID" value="KAK2149077.1"/>
    <property type="molecule type" value="Genomic_DNA"/>
</dbReference>
<sequence length="135" mass="15717">MKWWIFFAVSLFLLLTGLILVVLFIHLYVIPRQNDPEFIDTYCTVVGIYTEDGSALCDNETTDYRRFDCVVVKVSYQTGNSTGYGHLREWNEYYRRLSRSTVAKERVGLRARACVRVYTFCACLCVCLCVYVCKM</sequence>
<accession>A0AAD9MX57</accession>
<evidence type="ECO:0000256" key="1">
    <source>
        <dbReference type="SAM" id="Phobius"/>
    </source>
</evidence>
<keyword evidence="1" id="KW-0472">Membrane</keyword>
<reference evidence="2" key="1">
    <citation type="journal article" date="2023" name="Mol. Biol. Evol.">
        <title>Third-Generation Sequencing Reveals the Adaptive Role of the Epigenome in Three Deep-Sea Polychaetes.</title>
        <authorList>
            <person name="Perez M."/>
            <person name="Aroh O."/>
            <person name="Sun Y."/>
            <person name="Lan Y."/>
            <person name="Juniper S.K."/>
            <person name="Young C.R."/>
            <person name="Angers B."/>
            <person name="Qian P.Y."/>
        </authorList>
    </citation>
    <scope>NUCLEOTIDE SEQUENCE</scope>
    <source>
        <strain evidence="2">P08H-3</strain>
    </source>
</reference>
<proteinExistence type="predicted"/>
<evidence type="ECO:0000313" key="3">
    <source>
        <dbReference type="Proteomes" id="UP001208570"/>
    </source>
</evidence>
<comment type="caution">
    <text evidence="2">The sequence shown here is derived from an EMBL/GenBank/DDBJ whole genome shotgun (WGS) entry which is preliminary data.</text>
</comment>
<gene>
    <name evidence="2" type="ORF">LSH36_469g02018</name>
</gene>
<organism evidence="2 3">
    <name type="scientific">Paralvinella palmiformis</name>
    <dbReference type="NCBI Taxonomy" id="53620"/>
    <lineage>
        <taxon>Eukaryota</taxon>
        <taxon>Metazoa</taxon>
        <taxon>Spiralia</taxon>
        <taxon>Lophotrochozoa</taxon>
        <taxon>Annelida</taxon>
        <taxon>Polychaeta</taxon>
        <taxon>Sedentaria</taxon>
        <taxon>Canalipalpata</taxon>
        <taxon>Terebellida</taxon>
        <taxon>Terebelliformia</taxon>
        <taxon>Alvinellidae</taxon>
        <taxon>Paralvinella</taxon>
    </lineage>
</organism>
<name>A0AAD9MX57_9ANNE</name>
<feature type="transmembrane region" description="Helical" evidence="1">
    <location>
        <begin position="6"/>
        <end position="29"/>
    </location>
</feature>
<keyword evidence="1" id="KW-0812">Transmembrane</keyword>
<dbReference type="Proteomes" id="UP001208570">
    <property type="component" value="Unassembled WGS sequence"/>
</dbReference>
<dbReference type="AlphaFoldDB" id="A0AAD9MX57"/>
<feature type="transmembrane region" description="Helical" evidence="1">
    <location>
        <begin position="113"/>
        <end position="133"/>
    </location>
</feature>
<protein>
    <submittedName>
        <fullName evidence="2">Uncharacterized protein</fullName>
    </submittedName>
</protein>
<evidence type="ECO:0000313" key="2">
    <source>
        <dbReference type="EMBL" id="KAK2149077.1"/>
    </source>
</evidence>
<keyword evidence="1" id="KW-1133">Transmembrane helix</keyword>